<evidence type="ECO:0000259" key="1">
    <source>
        <dbReference type="Pfam" id="PF23275"/>
    </source>
</evidence>
<gene>
    <name evidence="3" type="ORF">J2S69_001004</name>
    <name evidence="2" type="ORF">O2L01_08905</name>
</gene>
<evidence type="ECO:0000313" key="3">
    <source>
        <dbReference type="EMBL" id="MDR7337285.1"/>
    </source>
</evidence>
<evidence type="ECO:0000313" key="4">
    <source>
        <dbReference type="Proteomes" id="UP001145799"/>
    </source>
</evidence>
<evidence type="ECO:0000313" key="5">
    <source>
        <dbReference type="Proteomes" id="UP001183604"/>
    </source>
</evidence>
<dbReference type="Proteomes" id="UP001145799">
    <property type="component" value="Unassembled WGS sequence"/>
</dbReference>
<dbReference type="RefSeq" id="WP_270121566.1">
    <property type="nucleotide sequence ID" value="NZ_BAAAOM010000002.1"/>
</dbReference>
<dbReference type="InterPro" id="IPR057037">
    <property type="entry name" value="TPR_rep_actino"/>
</dbReference>
<keyword evidence="5" id="KW-1185">Reference proteome</keyword>
<sequence length="867" mass="92417">MATIPTAGSFDPPDTKADEGALAEESGYIQAHGGRIIGRGTEVVAQMRTSAVEFSELVAAPLAREGGKFENAAHTAMQGAVYGSMVTNQWATWVTEFKAARLALIAEWEAAVGDSFGIRESEVGGGTPNLTPAERTEATAEATGYAGQLKLAEMNAKANALYEKFKGQAADIGGMLKGGPTPENLRALAAGGVGTWMGFNVFGLDMALPVTGQDGQDLVDALNAALKSGEPLSPELREQLETLFMVAQRAGNLQDLDDADLTAGELGFLQVLYGALDTTDGGEPGRLYDIAGLIADSGFSKDDQQFALAALGGGLIALSNPAVGGGTNRLPDPLRKIVDLYAGREEFGRHPKTLIEMLTGIAPMLDATGRKVTVNGEQVDLGGLKAGREFSTALVYSVADIVDTSKWGPKLHPTEMYKLDDVIGGVMEVATRDRELNADLLTGQVKHPVYGDDSVEHLLRGVFGRNWEDDGKAAAKLIDWIPGALNGADPFLQRDAAESYASVMNTMTSGDVNGAWKESAFDFFTDGYGKMNGFDNAPIGMANPHIAKALASSTIPFLDYFADPEAKIEVDGEMVERDTAVNWAIDPADRGAYFNMTDRARMFELVMGSKDAANTLGEAVYAKIYLDGYNMPGWRDDDGHADFGLPGGNDGEGAQGYARRTGRLLGFLQAGYDAVHADGVEDAAGVTASNKQESAWMRAGAAIAKEIVTTVPGLKPGKAGWDVLVKEAFEVGKWGPNVTESQGWAFGGVDAPGKGDGPMTLERIDVMVGYNVVDGLTSDPDSGRTVKELAELSPNLVVEDPRTGDLRLKTPDEIEKGDDPLNGPRYDLDDALKAYRAFLGPGNTTRYNEYTSELDDMSEEYRERYAR</sequence>
<dbReference type="EMBL" id="JAPZVQ010000004">
    <property type="protein sequence ID" value="MDA1385101.1"/>
    <property type="molecule type" value="Genomic_DNA"/>
</dbReference>
<proteinExistence type="predicted"/>
<accession>A0A9X3PGK3</accession>
<feature type="domain" description="TPR repeat" evidence="1">
    <location>
        <begin position="259"/>
        <end position="480"/>
    </location>
</feature>
<reference evidence="3 5" key="2">
    <citation type="submission" date="2023-07" db="EMBL/GenBank/DDBJ databases">
        <title>Sequencing the genomes of 1000 actinobacteria strains.</title>
        <authorList>
            <person name="Klenk H.-P."/>
        </authorList>
    </citation>
    <scope>NUCLEOTIDE SEQUENCE [LARGE SCALE GENOMIC DNA]</scope>
    <source>
        <strain evidence="3 5">DSM 44724</strain>
    </source>
</reference>
<organism evidence="2 4">
    <name type="scientific">Glycomyces lechevalierae</name>
    <dbReference type="NCBI Taxonomy" id="256034"/>
    <lineage>
        <taxon>Bacteria</taxon>
        <taxon>Bacillati</taxon>
        <taxon>Actinomycetota</taxon>
        <taxon>Actinomycetes</taxon>
        <taxon>Glycomycetales</taxon>
        <taxon>Glycomycetaceae</taxon>
        <taxon>Glycomyces</taxon>
    </lineage>
</organism>
<dbReference type="AlphaFoldDB" id="A0A9X3PGK3"/>
<dbReference type="EMBL" id="JAVDYD010000001">
    <property type="protein sequence ID" value="MDR7337285.1"/>
    <property type="molecule type" value="Genomic_DNA"/>
</dbReference>
<comment type="caution">
    <text evidence="2">The sequence shown here is derived from an EMBL/GenBank/DDBJ whole genome shotgun (WGS) entry which is preliminary data.</text>
</comment>
<protein>
    <recommendedName>
        <fullName evidence="1">TPR repeat domain-containing protein</fullName>
    </recommendedName>
</protein>
<reference evidence="2" key="1">
    <citation type="submission" date="2022-12" db="EMBL/GenBank/DDBJ databases">
        <title>Gycomyces niveus sp.nov., a novel actinomycete isolated from soil in Shouguang.</title>
        <authorList>
            <person name="Yang X."/>
        </authorList>
    </citation>
    <scope>NUCLEOTIDE SEQUENCE</scope>
    <source>
        <strain evidence="2">DSM 44724</strain>
    </source>
</reference>
<evidence type="ECO:0000313" key="2">
    <source>
        <dbReference type="EMBL" id="MDA1385101.1"/>
    </source>
</evidence>
<name>A0A9X3PGK3_9ACTN</name>
<dbReference type="Proteomes" id="UP001183604">
    <property type="component" value="Unassembled WGS sequence"/>
</dbReference>
<dbReference type="Pfam" id="PF23275">
    <property type="entry name" value="TPR_23"/>
    <property type="match status" value="1"/>
</dbReference>